<dbReference type="RefSeq" id="WP_066411206.1">
    <property type="nucleotide sequence ID" value="NZ_CP018866.1"/>
</dbReference>
<dbReference type="InterPro" id="IPR027417">
    <property type="entry name" value="P-loop_NTPase"/>
</dbReference>
<dbReference type="InterPro" id="IPR058807">
    <property type="entry name" value="ScoMcrA_N"/>
</dbReference>
<dbReference type="PANTHER" id="PTHR37291">
    <property type="entry name" value="5-METHYLCYTOSINE-SPECIFIC RESTRICTION ENZYME B"/>
    <property type="match status" value="1"/>
</dbReference>
<dbReference type="CDD" id="cd00009">
    <property type="entry name" value="AAA"/>
    <property type="match status" value="1"/>
</dbReference>
<keyword evidence="3" id="KW-1185">Reference proteome</keyword>
<gene>
    <name evidence="2" type="ORF">BC6307_07215</name>
</gene>
<proteinExistence type="predicted"/>
<dbReference type="InterPro" id="IPR002740">
    <property type="entry name" value="EVE_domain"/>
</dbReference>
<dbReference type="EMBL" id="CP018866">
    <property type="protein sequence ID" value="AST91081.1"/>
    <property type="molecule type" value="Genomic_DNA"/>
</dbReference>
<dbReference type="Gene3D" id="3.40.50.300">
    <property type="entry name" value="P-loop containing nucleotide triphosphate hydrolases"/>
    <property type="match status" value="1"/>
</dbReference>
<feature type="domain" description="AAA+ ATPase" evidence="1">
    <location>
        <begin position="457"/>
        <end position="629"/>
    </location>
</feature>
<reference evidence="2 3" key="1">
    <citation type="submission" date="2016-12" db="EMBL/GenBank/DDBJ databases">
        <title>The whole genome sequencing and assembly of Bacillus cohnii DSM 6307T strain.</title>
        <authorList>
            <person name="Lee Y.-J."/>
            <person name="Yi H."/>
            <person name="Bahn Y.-S."/>
            <person name="Kim J.F."/>
            <person name="Lee D.-W."/>
        </authorList>
    </citation>
    <scope>NUCLEOTIDE SEQUENCE [LARGE SCALE GENOMIC DNA]</scope>
    <source>
        <strain evidence="2 3">DSM 6307</strain>
    </source>
</reference>
<evidence type="ECO:0000313" key="2">
    <source>
        <dbReference type="EMBL" id="AST91081.1"/>
    </source>
</evidence>
<dbReference type="Pfam" id="PF01878">
    <property type="entry name" value="EVE"/>
    <property type="match status" value="1"/>
</dbReference>
<evidence type="ECO:0000259" key="1">
    <source>
        <dbReference type="SMART" id="SM00382"/>
    </source>
</evidence>
<dbReference type="Gene3D" id="3.10.590.10">
    <property type="entry name" value="ph1033 like domains"/>
    <property type="match status" value="1"/>
</dbReference>
<dbReference type="GO" id="GO:0016887">
    <property type="term" value="F:ATP hydrolysis activity"/>
    <property type="evidence" value="ECO:0007669"/>
    <property type="project" value="InterPro"/>
</dbReference>
<dbReference type="Pfam" id="PF07728">
    <property type="entry name" value="AAA_5"/>
    <property type="match status" value="1"/>
</dbReference>
<dbReference type="InterPro" id="IPR003593">
    <property type="entry name" value="AAA+_ATPase"/>
</dbReference>
<dbReference type="AlphaFoldDB" id="A0A223KNL9"/>
<sequence>MAIPNNITEEDILKAIEEIDRLGVESVKQSTKYELLYKENRYPPKEVLRFANEIRNGYELIHFGGGYESNNFLSKRGFTIVYKGTDQQVTKHGAKISNLEQLVGNSSVFTNHNDAVWAFNFIHDMLTRLDVSAPGDERLSVTYRKNRKAIHVNFCSWLVLGFYYDREIGTTVNLTLTQTDEITNLNPDHTFSRKGMDRKVSSYVFPINDVKSLSSTIKENYLETLSYIRVLFKNHVRSSYRVYNNEQLEAAIFNHDDREEILNNGINLLNVEGEEKVRYYWLTANPSIWDVSRIKNGETVFYTAYNEKGNKRRVFNAFESAQPKDKILFYESTPRKEIVALGEVVEGLHVETEEGFPEPVEGVSFRYIRDVKAITWSQIINVEELKDASPVKNGAQGSLFELTENEFEAILALEETELMEEEEELPHVDFSLPIEIKGLHFEDKQLIIKQVQTALRNGKNIILTGPPGTGKSKLAKEICRSFGVDFQMTTATSDWSTYETIGGYRPEVDGTLSFKSGLFLSCFKNKVTHQQKNKWLIIDEMNRADIDKAFGSLFSALTGDDIVLPFNTDNGTPIVIRSEREEETFIKNDNEYIIPNDWRLIGTMNTFDKASLYEMSYAFMRRFAFIPVGVPKNITNELVSSYLTYWHIETYRFLDSLVQTWKLINEIRQIGPAIVEDLAKFTQEDGDFTSAIILYVMPQFEGLMDHEIIDFINKVGEIKEVDRQQLITFAFDFFQIKE</sequence>
<dbReference type="SUPFAM" id="SSF88697">
    <property type="entry name" value="PUA domain-like"/>
    <property type="match status" value="1"/>
</dbReference>
<organism evidence="2 3">
    <name type="scientific">Sutcliffiella cohnii</name>
    <dbReference type="NCBI Taxonomy" id="33932"/>
    <lineage>
        <taxon>Bacteria</taxon>
        <taxon>Bacillati</taxon>
        <taxon>Bacillota</taxon>
        <taxon>Bacilli</taxon>
        <taxon>Bacillales</taxon>
        <taxon>Bacillaceae</taxon>
        <taxon>Sutcliffiella</taxon>
    </lineage>
</organism>
<dbReference type="Pfam" id="PF26345">
    <property type="entry name" value="ScoMcrA_N"/>
    <property type="match status" value="1"/>
</dbReference>
<protein>
    <recommendedName>
        <fullName evidence="1">AAA+ ATPase domain-containing protein</fullName>
    </recommendedName>
</protein>
<dbReference type="InterPro" id="IPR015947">
    <property type="entry name" value="PUA-like_sf"/>
</dbReference>
<dbReference type="STRING" id="1314751.GCA_001591425_00330"/>
<evidence type="ECO:0000313" key="3">
    <source>
        <dbReference type="Proteomes" id="UP000215224"/>
    </source>
</evidence>
<accession>A0A223KNL9</accession>
<dbReference type="InterPro" id="IPR052934">
    <property type="entry name" value="Methyl-DNA_Rec/Restrict_Enz"/>
</dbReference>
<name>A0A223KNL9_9BACI</name>
<dbReference type="KEGG" id="bcoh:BC6307_07215"/>
<dbReference type="Proteomes" id="UP000215224">
    <property type="component" value="Chromosome"/>
</dbReference>
<dbReference type="SUPFAM" id="SSF52540">
    <property type="entry name" value="P-loop containing nucleoside triphosphate hydrolases"/>
    <property type="match status" value="1"/>
</dbReference>
<dbReference type="GO" id="GO:0005524">
    <property type="term" value="F:ATP binding"/>
    <property type="evidence" value="ECO:0007669"/>
    <property type="project" value="InterPro"/>
</dbReference>
<dbReference type="SMART" id="SM00382">
    <property type="entry name" value="AAA"/>
    <property type="match status" value="1"/>
</dbReference>
<dbReference type="PANTHER" id="PTHR37291:SF1">
    <property type="entry name" value="TYPE IV METHYL-DIRECTED RESTRICTION ENZYME ECOKMCRB SUBUNIT"/>
    <property type="match status" value="1"/>
</dbReference>
<dbReference type="InterPro" id="IPR011704">
    <property type="entry name" value="ATPase_dyneun-rel_AAA"/>
</dbReference>